<feature type="compositionally biased region" description="Polar residues" evidence="2">
    <location>
        <begin position="246"/>
        <end position="256"/>
    </location>
</feature>
<evidence type="ECO:0000256" key="1">
    <source>
        <dbReference type="ARBA" id="ARBA00038476"/>
    </source>
</evidence>
<evidence type="ECO:0000313" key="4">
    <source>
        <dbReference type="EMBL" id="KAJ6441497.1"/>
    </source>
</evidence>
<feature type="transmembrane region" description="Helical" evidence="3">
    <location>
        <begin position="20"/>
        <end position="46"/>
    </location>
</feature>
<dbReference type="Pfam" id="PF13279">
    <property type="entry name" value="4HBT_2"/>
    <property type="match status" value="1"/>
</dbReference>
<dbReference type="EMBL" id="JAQHRD010000004">
    <property type="protein sequence ID" value="KAJ6441497.1"/>
    <property type="molecule type" value="Genomic_DNA"/>
</dbReference>
<sequence>MDRVVPAEDLIAKAQAFVTSWWLLVFILVLINIKAFPGIWTIRALYHMKNSFSRQLRQTVASPTAENAHRRVPVMRQSRSTETIDDHPLFRLETISTHAPLAEIDFNMHKSNSTYFTDLDIARIKLVGRIMAPAWPLDRMLVEYKGRDGEMKRERVKGRPALVLGATYTSFKREIKVLARYDVDSRVLAWDSRWLYIGSWFVSKSPGKDGKKAVFASSLSKYIVKKGRITVRPEQFLAESGWIPTRPQQTDSSQKAPSLHVNGGSDEKRKGDDNDEWTWEEIEQHRLKGMAVVGGWADVDVRLEEAYDATGGTRQ</sequence>
<keyword evidence="5" id="KW-1185">Reference proteome</keyword>
<evidence type="ECO:0000256" key="2">
    <source>
        <dbReference type="SAM" id="MobiDB-lite"/>
    </source>
</evidence>
<dbReference type="Proteomes" id="UP001163105">
    <property type="component" value="Unassembled WGS sequence"/>
</dbReference>
<keyword evidence="3" id="KW-1133">Transmembrane helix</keyword>
<feature type="region of interest" description="Disordered" evidence="2">
    <location>
        <begin position="240"/>
        <end position="277"/>
    </location>
</feature>
<evidence type="ECO:0000313" key="5">
    <source>
        <dbReference type="Proteomes" id="UP001163105"/>
    </source>
</evidence>
<dbReference type="SUPFAM" id="SSF54637">
    <property type="entry name" value="Thioesterase/thiol ester dehydrase-isomerase"/>
    <property type="match status" value="1"/>
</dbReference>
<organism evidence="4 5">
    <name type="scientific">Purpureocillium lavendulum</name>
    <dbReference type="NCBI Taxonomy" id="1247861"/>
    <lineage>
        <taxon>Eukaryota</taxon>
        <taxon>Fungi</taxon>
        <taxon>Dikarya</taxon>
        <taxon>Ascomycota</taxon>
        <taxon>Pezizomycotina</taxon>
        <taxon>Sordariomycetes</taxon>
        <taxon>Hypocreomycetidae</taxon>
        <taxon>Hypocreales</taxon>
        <taxon>Ophiocordycipitaceae</taxon>
        <taxon>Purpureocillium</taxon>
    </lineage>
</organism>
<accession>A0AB34FSZ5</accession>
<comment type="caution">
    <text evidence="4">The sequence shown here is derived from an EMBL/GenBank/DDBJ whole genome shotgun (WGS) entry which is preliminary data.</text>
</comment>
<proteinExistence type="inferred from homology"/>
<reference evidence="4" key="1">
    <citation type="submission" date="2023-01" db="EMBL/GenBank/DDBJ databases">
        <title>The growth and conidiation of Purpureocillium lavendulum are regulated by nitrogen source and histone H3K14 acetylation.</title>
        <authorList>
            <person name="Tang P."/>
            <person name="Han J."/>
            <person name="Zhang C."/>
            <person name="Tang P."/>
            <person name="Qi F."/>
            <person name="Zhang K."/>
            <person name="Liang L."/>
        </authorList>
    </citation>
    <scope>NUCLEOTIDE SEQUENCE</scope>
    <source>
        <strain evidence="4">YMF1.00683</strain>
    </source>
</reference>
<keyword evidence="3" id="KW-0812">Transmembrane</keyword>
<dbReference type="PANTHER" id="PTHR12475:SF4">
    <property type="entry name" value="PROTEIN THEM6"/>
    <property type="match status" value="1"/>
</dbReference>
<comment type="similarity">
    <text evidence="1">Belongs to the lcsJ thioesterase family.</text>
</comment>
<keyword evidence="3" id="KW-0472">Membrane</keyword>
<protein>
    <submittedName>
        <fullName evidence="4">Thioesterase-like superfamily domain-containing protein</fullName>
    </submittedName>
</protein>
<dbReference type="PANTHER" id="PTHR12475">
    <property type="match status" value="1"/>
</dbReference>
<dbReference type="InterPro" id="IPR029069">
    <property type="entry name" value="HotDog_dom_sf"/>
</dbReference>
<name>A0AB34FSZ5_9HYPO</name>
<dbReference type="InterPro" id="IPR051490">
    <property type="entry name" value="THEM6_lcsJ_thioesterase"/>
</dbReference>
<dbReference type="AlphaFoldDB" id="A0AB34FSZ5"/>
<evidence type="ECO:0000256" key="3">
    <source>
        <dbReference type="SAM" id="Phobius"/>
    </source>
</evidence>
<gene>
    <name evidence="4" type="ORF">O9K51_05048</name>
</gene>